<accession>A0A821P3N9</accession>
<feature type="non-terminal residue" evidence="2">
    <location>
        <position position="44"/>
    </location>
</feature>
<evidence type="ECO:0000313" key="2">
    <source>
        <dbReference type="EMBL" id="CAF4797498.1"/>
    </source>
</evidence>
<dbReference type="Proteomes" id="UP000663873">
    <property type="component" value="Unassembled WGS sequence"/>
</dbReference>
<reference evidence="2" key="1">
    <citation type="submission" date="2021-02" db="EMBL/GenBank/DDBJ databases">
        <authorList>
            <person name="Nowell W R."/>
        </authorList>
    </citation>
    <scope>NUCLEOTIDE SEQUENCE</scope>
</reference>
<protein>
    <submittedName>
        <fullName evidence="2">Uncharacterized protein</fullName>
    </submittedName>
</protein>
<sequence>MDSSINSHCEPPPSNSGLKKRPAPIIRSRITPTTVDLDDPVPLE</sequence>
<organism evidence="2 3">
    <name type="scientific">Rotaria socialis</name>
    <dbReference type="NCBI Taxonomy" id="392032"/>
    <lineage>
        <taxon>Eukaryota</taxon>
        <taxon>Metazoa</taxon>
        <taxon>Spiralia</taxon>
        <taxon>Gnathifera</taxon>
        <taxon>Rotifera</taxon>
        <taxon>Eurotatoria</taxon>
        <taxon>Bdelloidea</taxon>
        <taxon>Philodinida</taxon>
        <taxon>Philodinidae</taxon>
        <taxon>Rotaria</taxon>
    </lineage>
</organism>
<name>A0A821P3N9_9BILA</name>
<feature type="region of interest" description="Disordered" evidence="1">
    <location>
        <begin position="1"/>
        <end position="44"/>
    </location>
</feature>
<gene>
    <name evidence="2" type="ORF">UJA718_LOCUS41128</name>
</gene>
<dbReference type="AlphaFoldDB" id="A0A821P3N9"/>
<keyword evidence="3" id="KW-1185">Reference proteome</keyword>
<dbReference type="EMBL" id="CAJOBP010047576">
    <property type="protein sequence ID" value="CAF4797498.1"/>
    <property type="molecule type" value="Genomic_DNA"/>
</dbReference>
<evidence type="ECO:0000256" key="1">
    <source>
        <dbReference type="SAM" id="MobiDB-lite"/>
    </source>
</evidence>
<proteinExistence type="predicted"/>
<evidence type="ECO:0000313" key="3">
    <source>
        <dbReference type="Proteomes" id="UP000663873"/>
    </source>
</evidence>
<comment type="caution">
    <text evidence="2">The sequence shown here is derived from an EMBL/GenBank/DDBJ whole genome shotgun (WGS) entry which is preliminary data.</text>
</comment>